<evidence type="ECO:0000313" key="12">
    <source>
        <dbReference type="Proteomes" id="UP000199626"/>
    </source>
</evidence>
<dbReference type="PANTHER" id="PTHR22726">
    <property type="entry name" value="METALLOENDOPEPTIDASE OMA1"/>
    <property type="match status" value="1"/>
</dbReference>
<dbReference type="PANTHER" id="PTHR22726:SF1">
    <property type="entry name" value="METALLOENDOPEPTIDASE OMA1, MITOCHONDRIAL"/>
    <property type="match status" value="1"/>
</dbReference>
<dbReference type="InterPro" id="IPR051156">
    <property type="entry name" value="Mito/Outer_Membr_Metalloprot"/>
</dbReference>
<keyword evidence="7 8" id="KW-0482">Metalloprotease</keyword>
<feature type="active site" evidence="8">
    <location>
        <position position="137"/>
    </location>
</feature>
<feature type="chain" id="PRO_5011804200" description="Putative beta-barrel assembly-enhancing protease" evidence="8">
    <location>
        <begin position="22"/>
        <end position="484"/>
    </location>
</feature>
<dbReference type="SUPFAM" id="SSF48452">
    <property type="entry name" value="TPR-like"/>
    <property type="match status" value="1"/>
</dbReference>
<dbReference type="GO" id="GO:0042597">
    <property type="term" value="C:periplasmic space"/>
    <property type="evidence" value="ECO:0007669"/>
    <property type="project" value="UniProtKB-SubCell"/>
</dbReference>
<evidence type="ECO:0000256" key="1">
    <source>
        <dbReference type="ARBA" id="ARBA00022670"/>
    </source>
</evidence>
<keyword evidence="9" id="KW-0175">Coiled coil</keyword>
<evidence type="ECO:0000259" key="10">
    <source>
        <dbReference type="Pfam" id="PF01435"/>
    </source>
</evidence>
<keyword evidence="6 8" id="KW-0862">Zinc</keyword>
<organism evidence="11 12">
    <name type="scientific">Pseudidiomarina indica</name>
    <dbReference type="NCBI Taxonomy" id="1159017"/>
    <lineage>
        <taxon>Bacteria</taxon>
        <taxon>Pseudomonadati</taxon>
        <taxon>Pseudomonadota</taxon>
        <taxon>Gammaproteobacteria</taxon>
        <taxon>Alteromonadales</taxon>
        <taxon>Idiomarinaceae</taxon>
        <taxon>Pseudidiomarina</taxon>
    </lineage>
</organism>
<feature type="binding site" evidence="8">
    <location>
        <position position="136"/>
    </location>
    <ligand>
        <name>Zn(2+)</name>
        <dbReference type="ChEBI" id="CHEBI:29105"/>
        <note>catalytic</note>
    </ligand>
</feature>
<evidence type="ECO:0000256" key="2">
    <source>
        <dbReference type="ARBA" id="ARBA00022723"/>
    </source>
</evidence>
<feature type="domain" description="Peptidase M48" evidence="10">
    <location>
        <begin position="73"/>
        <end position="259"/>
    </location>
</feature>
<keyword evidence="2 8" id="KW-0479">Metal-binding</keyword>
<dbReference type="Gene3D" id="3.30.2010.10">
    <property type="entry name" value="Metalloproteases ('zincins'), catalytic domain"/>
    <property type="match status" value="1"/>
</dbReference>
<dbReference type="STRING" id="1159017.SAMN02927930_00394"/>
<evidence type="ECO:0000256" key="7">
    <source>
        <dbReference type="ARBA" id="ARBA00023049"/>
    </source>
</evidence>
<feature type="binding site" evidence="8">
    <location>
        <position position="201"/>
    </location>
    <ligand>
        <name>Zn(2+)</name>
        <dbReference type="ChEBI" id="CHEBI:29105"/>
        <note>catalytic</note>
    </ligand>
</feature>
<comment type="function">
    <text evidence="8">Functions as both a chaperone and a metalloprotease. Maintains the integrity of the outer membrane by promoting either the assembly or the elimination of outer membrane proteins, depending on their folding state.</text>
</comment>
<dbReference type="GO" id="GO:0051603">
    <property type="term" value="P:proteolysis involved in protein catabolic process"/>
    <property type="evidence" value="ECO:0007669"/>
    <property type="project" value="TreeGrafter"/>
</dbReference>
<sequence precursor="true">MKQFSHLAAAIIASLTLAMTAHDVAAHPAQERIPEIGTAGAAIMTIERERIYGDMYMRQIRALAPMVGDPVLDEYLRDIGSRMVREADGVRFPYTFFWINQKDINAFAFFGGYIGVHTGLIAEAQTESELAAVLAHEIAHVSQRHIVRNMERMSNASPTTMAAMLGAMILAVINPQLGFAALSGTVGLNKQMQLNYTRQFEQEADRVGFNILVSSGFDPMGSPNFFGRLSEKYRYSSRPPEILLTHPYSENRLADMRSRAESLPRPQVRDSLSFYLAKYRIQTRHLKQLSEGELRRLQSTAATNNERTAASYGLAIWLLDQNRASDAEAILAPLLQEAPMNTFYLDVQSDILLAQKRFDDALAMLEKAYIRQPNEQTITLNFANIAIEARDYSLAINLLREYTQRYENNVLALDLLATAYRLNGNNSAMHEAQAELAALHGAFDQAIDHLHKAHRHNQLELDKRRLQARIEQLMAQKRLLESLS</sequence>
<comment type="subcellular location">
    <subcellularLocation>
        <location evidence="8">Periplasm</location>
    </subcellularLocation>
</comment>
<dbReference type="GO" id="GO:0016020">
    <property type="term" value="C:membrane"/>
    <property type="evidence" value="ECO:0007669"/>
    <property type="project" value="InterPro"/>
</dbReference>
<dbReference type="InterPro" id="IPR001915">
    <property type="entry name" value="Peptidase_M48"/>
</dbReference>
<name>A0A1G6APY2_9GAMM</name>
<keyword evidence="3 8" id="KW-0732">Signal</keyword>
<keyword evidence="1 8" id="KW-0645">Protease</keyword>
<dbReference type="Proteomes" id="UP000199626">
    <property type="component" value="Unassembled WGS sequence"/>
</dbReference>
<protein>
    <recommendedName>
        <fullName evidence="8">Putative beta-barrel assembly-enhancing protease</fullName>
        <ecNumber evidence="8">3.4.-.-</ecNumber>
    </recommendedName>
</protein>
<dbReference type="Gene3D" id="1.25.40.10">
    <property type="entry name" value="Tetratricopeptide repeat domain"/>
    <property type="match status" value="1"/>
</dbReference>
<evidence type="ECO:0000256" key="5">
    <source>
        <dbReference type="ARBA" id="ARBA00022801"/>
    </source>
</evidence>
<feature type="active site" description="Proton donor" evidence="8">
    <location>
        <position position="205"/>
    </location>
</feature>
<dbReference type="AlphaFoldDB" id="A0A1G6APY2"/>
<evidence type="ECO:0000313" key="11">
    <source>
        <dbReference type="EMBL" id="SDB10460.1"/>
    </source>
</evidence>
<dbReference type="Pfam" id="PF14559">
    <property type="entry name" value="TPR_19"/>
    <property type="match status" value="1"/>
</dbReference>
<dbReference type="HAMAP" id="MF_00997">
    <property type="entry name" value="Protease_BepA"/>
    <property type="match status" value="1"/>
</dbReference>
<feature type="binding site" evidence="8">
    <location>
        <position position="140"/>
    </location>
    <ligand>
        <name>Zn(2+)</name>
        <dbReference type="ChEBI" id="CHEBI:29105"/>
        <note>catalytic</note>
    </ligand>
</feature>
<dbReference type="GO" id="GO:0004222">
    <property type="term" value="F:metalloendopeptidase activity"/>
    <property type="evidence" value="ECO:0007669"/>
    <property type="project" value="InterPro"/>
</dbReference>
<dbReference type="Pfam" id="PF01435">
    <property type="entry name" value="Peptidase_M48"/>
    <property type="match status" value="1"/>
</dbReference>
<comment type="cofactor">
    <cofactor evidence="8">
        <name>Zn(2+)</name>
        <dbReference type="ChEBI" id="CHEBI:29105"/>
    </cofactor>
    <text evidence="8">Binds 1 zinc ion per subunit.</text>
</comment>
<evidence type="ECO:0000256" key="6">
    <source>
        <dbReference type="ARBA" id="ARBA00022833"/>
    </source>
</evidence>
<accession>A0A1G6APY2</accession>
<dbReference type="InterPro" id="IPR011990">
    <property type="entry name" value="TPR-like_helical_dom_sf"/>
</dbReference>
<feature type="coiled-coil region" evidence="9">
    <location>
        <begin position="456"/>
        <end position="483"/>
    </location>
</feature>
<feature type="signal peptide" evidence="8">
    <location>
        <begin position="1"/>
        <end position="21"/>
    </location>
</feature>
<evidence type="ECO:0000256" key="9">
    <source>
        <dbReference type="SAM" id="Coils"/>
    </source>
</evidence>
<reference evidence="12" key="1">
    <citation type="submission" date="2016-10" db="EMBL/GenBank/DDBJ databases">
        <authorList>
            <person name="Varghese N."/>
            <person name="Submissions S."/>
        </authorList>
    </citation>
    <scope>NUCLEOTIDE SEQUENCE [LARGE SCALE GENOMIC DNA]</scope>
    <source>
        <strain evidence="12">CGMCC 1.10824</strain>
    </source>
</reference>
<evidence type="ECO:0000256" key="8">
    <source>
        <dbReference type="HAMAP-Rule" id="MF_00997"/>
    </source>
</evidence>
<dbReference type="EC" id="3.4.-.-" evidence="8"/>
<keyword evidence="4 8" id="KW-0574">Periplasm</keyword>
<keyword evidence="12" id="KW-1185">Reference proteome</keyword>
<evidence type="ECO:0000256" key="4">
    <source>
        <dbReference type="ARBA" id="ARBA00022764"/>
    </source>
</evidence>
<comment type="similarity">
    <text evidence="8">Belongs to the peptidase M48 family. BepA subfamily.</text>
</comment>
<dbReference type="EMBL" id="FMXN01000002">
    <property type="protein sequence ID" value="SDB10460.1"/>
    <property type="molecule type" value="Genomic_DNA"/>
</dbReference>
<dbReference type="GO" id="GO:0008270">
    <property type="term" value="F:zinc ion binding"/>
    <property type="evidence" value="ECO:0007669"/>
    <property type="project" value="UniProtKB-UniRule"/>
</dbReference>
<keyword evidence="5 8" id="KW-0378">Hydrolase</keyword>
<dbReference type="RefSeq" id="WP_233340079.1">
    <property type="nucleotide sequence ID" value="NZ_FMXN01000002.1"/>
</dbReference>
<dbReference type="InterPro" id="IPR030873">
    <property type="entry name" value="Protease_BepA"/>
</dbReference>
<proteinExistence type="inferred from homology"/>
<evidence type="ECO:0000256" key="3">
    <source>
        <dbReference type="ARBA" id="ARBA00022729"/>
    </source>
</evidence>
<gene>
    <name evidence="11" type="ORF">SAMN02927930_00394</name>
</gene>